<proteinExistence type="predicted"/>
<keyword evidence="2" id="KW-0812">Transmembrane</keyword>
<keyword evidence="5" id="KW-1185">Reference proteome</keyword>
<protein>
    <recommendedName>
        <fullName evidence="6">Transmembrane protein</fullName>
    </recommendedName>
</protein>
<gene>
    <name evidence="4" type="ORF">CYMTET_25074</name>
    <name evidence="3" type="ORF">CYMTET_44759</name>
</gene>
<evidence type="ECO:0000256" key="2">
    <source>
        <dbReference type="SAM" id="Phobius"/>
    </source>
</evidence>
<organism evidence="3 5">
    <name type="scientific">Cymbomonas tetramitiformis</name>
    <dbReference type="NCBI Taxonomy" id="36881"/>
    <lineage>
        <taxon>Eukaryota</taxon>
        <taxon>Viridiplantae</taxon>
        <taxon>Chlorophyta</taxon>
        <taxon>Pyramimonadophyceae</taxon>
        <taxon>Pyramimonadales</taxon>
        <taxon>Pyramimonadaceae</taxon>
        <taxon>Cymbomonas</taxon>
    </lineage>
</organism>
<comment type="caution">
    <text evidence="3">The sequence shown here is derived from an EMBL/GenBank/DDBJ whole genome shotgun (WGS) entry which is preliminary data.</text>
</comment>
<dbReference type="AlphaFoldDB" id="A0AAE0BZL5"/>
<keyword evidence="2" id="KW-1133">Transmembrane helix</keyword>
<reference evidence="3" key="2">
    <citation type="submission" date="2023-06" db="EMBL/GenBank/DDBJ databases">
        <title>Long-read-based genome assembly of the green algal bacterivore Cymbomonas tetramitiformis.</title>
        <authorList>
            <person name="Gyaltshen Y."/>
            <person name="Rozenberg A."/>
            <person name="Paasch A."/>
            <person name="Burns J.A."/>
            <person name="Warring S."/>
            <person name="Larson R."/>
            <person name="Maurer-Alcala X."/>
            <person name="Dacks J."/>
            <person name="Kim E."/>
        </authorList>
    </citation>
    <scope>NUCLEOTIDE SEQUENCE</scope>
    <source>
        <strain evidence="3">PLY_AMNH</strain>
    </source>
</reference>
<dbReference type="EMBL" id="LGRX02030401">
    <property type="protein sequence ID" value="KAK3245687.1"/>
    <property type="molecule type" value="Genomic_DNA"/>
</dbReference>
<feature type="compositionally biased region" description="Polar residues" evidence="1">
    <location>
        <begin position="29"/>
        <end position="65"/>
    </location>
</feature>
<evidence type="ECO:0000256" key="1">
    <source>
        <dbReference type="SAM" id="MobiDB-lite"/>
    </source>
</evidence>
<evidence type="ECO:0000313" key="3">
    <source>
        <dbReference type="EMBL" id="KAK3245687.1"/>
    </source>
</evidence>
<dbReference type="EMBL" id="LGRX02013255">
    <property type="protein sequence ID" value="KAK3266295.1"/>
    <property type="molecule type" value="Genomic_DNA"/>
</dbReference>
<reference evidence="3 5" key="1">
    <citation type="journal article" date="2015" name="Genome Biol. Evol.">
        <title>Comparative Genomics of a Bacterivorous Green Alga Reveals Evolutionary Causalities and Consequences of Phago-Mixotrophic Mode of Nutrition.</title>
        <authorList>
            <person name="Burns J.A."/>
            <person name="Paasch A."/>
            <person name="Narechania A."/>
            <person name="Kim E."/>
        </authorList>
    </citation>
    <scope>NUCLEOTIDE SEQUENCE [LARGE SCALE GENOMIC DNA]</scope>
    <source>
        <strain evidence="3">PLY_AMNH</strain>
    </source>
</reference>
<dbReference type="Proteomes" id="UP001190700">
    <property type="component" value="Unassembled WGS sequence"/>
</dbReference>
<feature type="transmembrane region" description="Helical" evidence="2">
    <location>
        <begin position="85"/>
        <end position="105"/>
    </location>
</feature>
<evidence type="ECO:0008006" key="6">
    <source>
        <dbReference type="Google" id="ProtNLM"/>
    </source>
</evidence>
<evidence type="ECO:0000313" key="5">
    <source>
        <dbReference type="Proteomes" id="UP001190700"/>
    </source>
</evidence>
<accession>A0AAE0BZL5</accession>
<feature type="region of interest" description="Disordered" evidence="1">
    <location>
        <begin position="1"/>
        <end position="69"/>
    </location>
</feature>
<evidence type="ECO:0000313" key="4">
    <source>
        <dbReference type="EMBL" id="KAK3266295.1"/>
    </source>
</evidence>
<name>A0AAE0BZL5_9CHLO</name>
<keyword evidence="2" id="KW-0472">Membrane</keyword>
<sequence length="110" mass="10983">MFRYDASPGGAVNPAAADASPPGRIPAATTANDASSSPVLAQPQVTPSTVPLPAISTNASPSPQNGAGYDGRVSQTFSADIVKELLFAMVIVSFAAGIGISCFCIKSITG</sequence>